<keyword evidence="1" id="KW-0853">WD repeat</keyword>
<dbReference type="InterPro" id="IPR011044">
    <property type="entry name" value="Quino_amine_DH_bsu"/>
</dbReference>
<name>A0A483CTI0_9EURY</name>
<dbReference type="Pfam" id="PF13360">
    <property type="entry name" value="PQQ_2"/>
    <property type="match status" value="1"/>
</dbReference>
<evidence type="ECO:0000256" key="3">
    <source>
        <dbReference type="SAM" id="Phobius"/>
    </source>
</evidence>
<dbReference type="InterPro" id="IPR015943">
    <property type="entry name" value="WD40/YVTN_repeat-like_dom_sf"/>
</dbReference>
<feature type="transmembrane region" description="Helical" evidence="3">
    <location>
        <begin position="366"/>
        <end position="383"/>
    </location>
</feature>
<feature type="domain" description="Pyrrolo-quinoline quinone repeat" evidence="4">
    <location>
        <begin position="63"/>
        <end position="201"/>
    </location>
</feature>
<dbReference type="InterPro" id="IPR018391">
    <property type="entry name" value="PQQ_b-propeller_rpt"/>
</dbReference>
<evidence type="ECO:0000259" key="4">
    <source>
        <dbReference type="Pfam" id="PF13360"/>
    </source>
</evidence>
<accession>A0A483CTI0</accession>
<dbReference type="InterPro" id="IPR001680">
    <property type="entry name" value="WD40_rpt"/>
</dbReference>
<dbReference type="PANTHER" id="PTHR22847:SF637">
    <property type="entry name" value="WD REPEAT DOMAIN 5B"/>
    <property type="match status" value="1"/>
</dbReference>
<dbReference type="AlphaFoldDB" id="A0A483CTI0"/>
<organism evidence="5 6">
    <name type="scientific">Methanofollis fontis</name>
    <dbReference type="NCBI Taxonomy" id="2052832"/>
    <lineage>
        <taxon>Archaea</taxon>
        <taxon>Methanobacteriati</taxon>
        <taxon>Methanobacteriota</taxon>
        <taxon>Stenosarchaea group</taxon>
        <taxon>Methanomicrobia</taxon>
        <taxon>Methanomicrobiales</taxon>
        <taxon>Methanomicrobiaceae</taxon>
        <taxon>Methanofollis</taxon>
    </lineage>
</organism>
<gene>
    <name evidence="5" type="ORF">CUJ86_08140</name>
</gene>
<keyword evidence="3" id="KW-0472">Membrane</keyword>
<evidence type="ECO:0000313" key="6">
    <source>
        <dbReference type="Proteomes" id="UP000292580"/>
    </source>
</evidence>
<sequence length="388" mass="41633">MNRIHLCAGVVTAIFILCIPVGAWDMNEMWSEGIGGEIKSVSISPEGSYIAVGTASVGGLHLYSRDGEHLWTHPTGCSVFGSAVSSDGEYIVMGSEYVRVFNLEGEIEWQWDSGYFAYSVAITPDGAYIAVGSDDKSVTLLEYGEGKIWRYELPDDPTCVDLSADGQYVVAGTDGQVYLLDGDGELVWEIDVGKGVQSVAIAPDGTSIAAGTLDYRSHLISKEGEILWRYMTNNRVFGVALSENGDVVTGSHDDHLYIINGDGDRILETETSGHINDVDVSSDGSVVVAGTGNGDQHLILYERATQEMTEPEPTEPEPTAVIETIENIGENVSEELTASTMPAAAVKEESYLSLKFTGLTDTASPLYALAAGIVVIASAAYLGHRRRR</sequence>
<dbReference type="PANTHER" id="PTHR22847">
    <property type="entry name" value="WD40 REPEAT PROTEIN"/>
    <property type="match status" value="1"/>
</dbReference>
<comment type="caution">
    <text evidence="5">The sequence shown here is derived from an EMBL/GenBank/DDBJ whole genome shotgun (WGS) entry which is preliminary data.</text>
</comment>
<keyword evidence="2" id="KW-0677">Repeat</keyword>
<dbReference type="Gene3D" id="2.130.10.10">
    <property type="entry name" value="YVTN repeat-like/Quinoprotein amine dehydrogenase"/>
    <property type="match status" value="2"/>
</dbReference>
<protein>
    <recommendedName>
        <fullName evidence="4">Pyrrolo-quinoline quinone repeat domain-containing protein</fullName>
    </recommendedName>
</protein>
<dbReference type="Pfam" id="PF00400">
    <property type="entry name" value="WD40"/>
    <property type="match status" value="1"/>
</dbReference>
<dbReference type="SMART" id="SM00564">
    <property type="entry name" value="PQQ"/>
    <property type="match status" value="5"/>
</dbReference>
<keyword evidence="3" id="KW-0812">Transmembrane</keyword>
<evidence type="ECO:0000256" key="2">
    <source>
        <dbReference type="ARBA" id="ARBA00022737"/>
    </source>
</evidence>
<proteinExistence type="predicted"/>
<dbReference type="InterPro" id="IPR002372">
    <property type="entry name" value="PQQ_rpt_dom"/>
</dbReference>
<reference evidence="5 6" key="1">
    <citation type="submission" date="2017-11" db="EMBL/GenBank/DDBJ databases">
        <title>Isolation and Characterization of Methanofollis Species from Methane Seep Offshore SW Taiwan.</title>
        <authorList>
            <person name="Teng N.-H."/>
            <person name="Lai M.-C."/>
            <person name="Chen S.-C."/>
        </authorList>
    </citation>
    <scope>NUCLEOTIDE SEQUENCE [LARGE SCALE GENOMIC DNA]</scope>
    <source>
        <strain evidence="5 6">FWC-SCC2</strain>
    </source>
</reference>
<evidence type="ECO:0000256" key="1">
    <source>
        <dbReference type="ARBA" id="ARBA00022574"/>
    </source>
</evidence>
<evidence type="ECO:0000313" key="5">
    <source>
        <dbReference type="EMBL" id="TAJ44004.1"/>
    </source>
</evidence>
<dbReference type="SUPFAM" id="SSF50969">
    <property type="entry name" value="YVTN repeat-like/Quinoprotein amine dehydrogenase"/>
    <property type="match status" value="1"/>
</dbReference>
<dbReference type="Proteomes" id="UP000292580">
    <property type="component" value="Unassembled WGS sequence"/>
</dbReference>
<keyword evidence="6" id="KW-1185">Reference proteome</keyword>
<keyword evidence="3" id="KW-1133">Transmembrane helix</keyword>
<dbReference type="SMART" id="SM00320">
    <property type="entry name" value="WD40"/>
    <property type="match status" value="6"/>
</dbReference>
<dbReference type="EMBL" id="PGCL01000003">
    <property type="protein sequence ID" value="TAJ44004.1"/>
    <property type="molecule type" value="Genomic_DNA"/>
</dbReference>